<evidence type="ECO:0000256" key="4">
    <source>
        <dbReference type="ARBA" id="ARBA00023136"/>
    </source>
</evidence>
<keyword evidence="3 6" id="KW-1133">Transmembrane helix</keyword>
<keyword evidence="2 6" id="KW-0812">Transmembrane</keyword>
<protein>
    <submittedName>
        <fullName evidence="9">Major facilitator superfamily domain-containing protein</fullName>
    </submittedName>
</protein>
<feature type="region of interest" description="Disordered" evidence="5">
    <location>
        <begin position="239"/>
        <end position="258"/>
    </location>
</feature>
<sequence>MTQATLRTERLELVPLGPSDLKFTMLLDKDPDVMKYIGFGKPLDHKQAIEVHQWLLNSATIVPGFGCWVGFAGGEFVGWWILAPCPSEGTEKFSKDRSEFGYRLLPKFWGQGYAKEGSRELLRHAFQDLGLSEVFGETMAVNAASRAVMAACGLKHAYTFHNKYDNPPPGIEEGEVRQGRMLSAACSLRLHWVDPTTMAIGNRFQQLVGRQQSSGTHEAPTVEDIENPVTVNAAPYDKEAATSSPQNNTASSDDDISLPHEDAQRGVKKIEAVTLAWSRATLAMFLILIWIYTLANGFRYSILASLTPYATSDFQSHSLLTVIEIVASAMTSAVYIPMAKMLDVWGRAEGFLLMLCFATLGLILMAASNNLPTFCAAQVFQSVGLGGMTYSINVLSADVTNLRNRGLAFAFVSSPWMITAFAGSKAAEEFLLHVNWRWGFGSFAIIIPAVSIPVYTVLKVNLLPGVILFAAGLTVFLLPFTLARSAPNGWKSDYIIAMIVVGFVLLLLFAAYQVYLAPVPFLKHDYLINRTVLGACLLDFVYQMSYYCWNSYFTSFLQVVNNLSVAEAGYVNSTFQVVSGVLLFIVGYLIRKTGYFRWLLWIGVPLYIFAQGLMIHFRQPNGYIGYIVMCEIFISIGGSVFTLCMQLAVLAAVDHQHVAAAMAILFVSGGIGGAVGNAISGAIWTNTFESSLARYLPESALPNLASIYASLPVQLSYAVNSPERTAIQKAYGYSQTRMLAAGTGLMALAFVAVYMIRNLNLKNMTQTKGVVF</sequence>
<feature type="transmembrane region" description="Helical" evidence="6">
    <location>
        <begin position="318"/>
        <end position="338"/>
    </location>
</feature>
<reference evidence="9 10" key="1">
    <citation type="submission" date="2019-04" db="EMBL/GenBank/DDBJ databases">
        <title>Friends and foes A comparative genomics study of 23 Aspergillus species from section Flavi.</title>
        <authorList>
            <consortium name="DOE Joint Genome Institute"/>
            <person name="Kjaerbolling I."/>
            <person name="Vesth T."/>
            <person name="Frisvad J.C."/>
            <person name="Nybo J.L."/>
            <person name="Theobald S."/>
            <person name="Kildgaard S."/>
            <person name="Isbrandt T."/>
            <person name="Kuo A."/>
            <person name="Sato A."/>
            <person name="Lyhne E.K."/>
            <person name="Kogle M.E."/>
            <person name="Wiebenga A."/>
            <person name="Kun R.S."/>
            <person name="Lubbers R.J."/>
            <person name="Makela M.R."/>
            <person name="Barry K."/>
            <person name="Chovatia M."/>
            <person name="Clum A."/>
            <person name="Daum C."/>
            <person name="Haridas S."/>
            <person name="He G."/>
            <person name="LaButti K."/>
            <person name="Lipzen A."/>
            <person name="Mondo S."/>
            <person name="Riley R."/>
            <person name="Salamov A."/>
            <person name="Simmons B.A."/>
            <person name="Magnuson J.K."/>
            <person name="Henrissat B."/>
            <person name="Mortensen U.H."/>
            <person name="Larsen T.O."/>
            <person name="Devries R.P."/>
            <person name="Grigoriev I.V."/>
            <person name="Machida M."/>
            <person name="Baker S.E."/>
            <person name="Andersen M.R."/>
        </authorList>
    </citation>
    <scope>NUCLEOTIDE SEQUENCE [LARGE SCALE GENOMIC DNA]</scope>
    <source>
        <strain evidence="9 10">CBS 117626</strain>
    </source>
</reference>
<feature type="transmembrane region" description="Helical" evidence="6">
    <location>
        <begin position="738"/>
        <end position="756"/>
    </location>
</feature>
<dbReference type="AlphaFoldDB" id="A0A5N6V4H9"/>
<dbReference type="PROSITE" id="PS51186">
    <property type="entry name" value="GNAT"/>
    <property type="match status" value="1"/>
</dbReference>
<feature type="transmembrane region" description="Helical" evidence="6">
    <location>
        <begin position="275"/>
        <end position="298"/>
    </location>
</feature>
<feature type="transmembrane region" description="Helical" evidence="6">
    <location>
        <begin position="527"/>
        <end position="549"/>
    </location>
</feature>
<dbReference type="SUPFAM" id="SSF55729">
    <property type="entry name" value="Acyl-CoA N-acyltransferases (Nat)"/>
    <property type="match status" value="1"/>
</dbReference>
<evidence type="ECO:0000256" key="2">
    <source>
        <dbReference type="ARBA" id="ARBA00022692"/>
    </source>
</evidence>
<dbReference type="FunFam" id="1.20.1250.20:FF:000381">
    <property type="entry name" value="Siderophore iron transporter mirB"/>
    <property type="match status" value="1"/>
</dbReference>
<dbReference type="PANTHER" id="PTHR23501:SF50">
    <property type="entry name" value="MFS SIDEROCHROME IRON TRANSPORTER MIRB (AFU_ORTHOLOGUE AFUA_3G03640)-RELATED"/>
    <property type="match status" value="1"/>
</dbReference>
<dbReference type="GO" id="GO:0016747">
    <property type="term" value="F:acyltransferase activity, transferring groups other than amino-acyl groups"/>
    <property type="evidence" value="ECO:0007669"/>
    <property type="project" value="InterPro"/>
</dbReference>
<evidence type="ECO:0000313" key="10">
    <source>
        <dbReference type="Proteomes" id="UP000326950"/>
    </source>
</evidence>
<keyword evidence="4 6" id="KW-0472">Membrane</keyword>
<dbReference type="PANTHER" id="PTHR23501">
    <property type="entry name" value="MAJOR FACILITATOR SUPERFAMILY"/>
    <property type="match status" value="1"/>
</dbReference>
<feature type="region of interest" description="Disordered" evidence="5">
    <location>
        <begin position="209"/>
        <end position="229"/>
    </location>
</feature>
<feature type="transmembrane region" description="Helical" evidence="6">
    <location>
        <begin position="494"/>
        <end position="515"/>
    </location>
</feature>
<dbReference type="GO" id="GO:0005886">
    <property type="term" value="C:plasma membrane"/>
    <property type="evidence" value="ECO:0007669"/>
    <property type="project" value="TreeGrafter"/>
</dbReference>
<feature type="domain" description="Major facilitator superfamily (MFS) profile" evidence="7">
    <location>
        <begin position="285"/>
        <end position="759"/>
    </location>
</feature>
<evidence type="ECO:0000259" key="7">
    <source>
        <dbReference type="PROSITE" id="PS50850"/>
    </source>
</evidence>
<dbReference type="SUPFAM" id="SSF103473">
    <property type="entry name" value="MFS general substrate transporter"/>
    <property type="match status" value="1"/>
</dbReference>
<organism evidence="9 10">
    <name type="scientific">Aspergillus tamarii</name>
    <dbReference type="NCBI Taxonomy" id="41984"/>
    <lineage>
        <taxon>Eukaryota</taxon>
        <taxon>Fungi</taxon>
        <taxon>Dikarya</taxon>
        <taxon>Ascomycota</taxon>
        <taxon>Pezizomycotina</taxon>
        <taxon>Eurotiomycetes</taxon>
        <taxon>Eurotiomycetidae</taxon>
        <taxon>Eurotiales</taxon>
        <taxon>Aspergillaceae</taxon>
        <taxon>Aspergillus</taxon>
        <taxon>Aspergillus subgen. Circumdati</taxon>
    </lineage>
</organism>
<comment type="subcellular location">
    <subcellularLocation>
        <location evidence="1">Membrane</location>
        <topology evidence="1">Multi-pass membrane protein</topology>
    </subcellularLocation>
</comment>
<dbReference type="Pfam" id="PF07690">
    <property type="entry name" value="MFS_1"/>
    <property type="match status" value="2"/>
</dbReference>
<dbReference type="OrthoDB" id="4078873at2759"/>
<gene>
    <name evidence="9" type="ORF">BDV40DRAFT_310514</name>
</gene>
<feature type="transmembrane region" description="Helical" evidence="6">
    <location>
        <begin position="436"/>
        <end position="455"/>
    </location>
</feature>
<proteinExistence type="predicted"/>
<feature type="transmembrane region" description="Helical" evidence="6">
    <location>
        <begin position="569"/>
        <end position="591"/>
    </location>
</feature>
<keyword evidence="10" id="KW-1185">Reference proteome</keyword>
<dbReference type="InterPro" id="IPR016181">
    <property type="entry name" value="Acyl_CoA_acyltransferase"/>
</dbReference>
<dbReference type="Gene3D" id="1.20.1250.20">
    <property type="entry name" value="MFS general substrate transporter like domains"/>
    <property type="match status" value="2"/>
</dbReference>
<feature type="compositionally biased region" description="Polar residues" evidence="5">
    <location>
        <begin position="241"/>
        <end position="251"/>
    </location>
</feature>
<dbReference type="InterPro" id="IPR020846">
    <property type="entry name" value="MFS_dom"/>
</dbReference>
<evidence type="ECO:0000256" key="3">
    <source>
        <dbReference type="ARBA" id="ARBA00022989"/>
    </source>
</evidence>
<evidence type="ECO:0000256" key="5">
    <source>
        <dbReference type="SAM" id="MobiDB-lite"/>
    </source>
</evidence>
<dbReference type="FunFam" id="1.20.1250.20:FF:000302">
    <property type="entry name" value="MFS siderochrome iron transporter MirB"/>
    <property type="match status" value="1"/>
</dbReference>
<dbReference type="InterPro" id="IPR036259">
    <property type="entry name" value="MFS_trans_sf"/>
</dbReference>
<dbReference type="EMBL" id="ML738605">
    <property type="protein sequence ID" value="KAE8164841.1"/>
    <property type="molecule type" value="Genomic_DNA"/>
</dbReference>
<feature type="domain" description="N-acetyltransferase" evidence="8">
    <location>
        <begin position="11"/>
        <end position="189"/>
    </location>
</feature>
<dbReference type="InterPro" id="IPR000182">
    <property type="entry name" value="GNAT_dom"/>
</dbReference>
<feature type="transmembrane region" description="Helical" evidence="6">
    <location>
        <begin position="660"/>
        <end position="684"/>
    </location>
</feature>
<dbReference type="InterPro" id="IPR011701">
    <property type="entry name" value="MFS"/>
</dbReference>
<dbReference type="Proteomes" id="UP000326950">
    <property type="component" value="Unassembled WGS sequence"/>
</dbReference>
<accession>A0A5N6V4H9</accession>
<dbReference type="Pfam" id="PF13302">
    <property type="entry name" value="Acetyltransf_3"/>
    <property type="match status" value="1"/>
</dbReference>
<feature type="transmembrane region" description="Helical" evidence="6">
    <location>
        <begin position="407"/>
        <end position="424"/>
    </location>
</feature>
<dbReference type="PROSITE" id="PS50850">
    <property type="entry name" value="MFS"/>
    <property type="match status" value="1"/>
</dbReference>
<dbReference type="Gene3D" id="3.40.630.30">
    <property type="match status" value="1"/>
</dbReference>
<feature type="transmembrane region" description="Helical" evidence="6">
    <location>
        <begin position="379"/>
        <end position="395"/>
    </location>
</feature>
<feature type="transmembrane region" description="Helical" evidence="6">
    <location>
        <begin position="350"/>
        <end position="367"/>
    </location>
</feature>
<evidence type="ECO:0000259" key="8">
    <source>
        <dbReference type="PROSITE" id="PS51186"/>
    </source>
</evidence>
<feature type="transmembrane region" description="Helical" evidence="6">
    <location>
        <begin position="598"/>
        <end position="617"/>
    </location>
</feature>
<dbReference type="GO" id="GO:0022857">
    <property type="term" value="F:transmembrane transporter activity"/>
    <property type="evidence" value="ECO:0007669"/>
    <property type="project" value="InterPro"/>
</dbReference>
<evidence type="ECO:0000256" key="1">
    <source>
        <dbReference type="ARBA" id="ARBA00004141"/>
    </source>
</evidence>
<name>A0A5N6V4H9_ASPTM</name>
<feature type="transmembrane region" description="Helical" evidence="6">
    <location>
        <begin position="462"/>
        <end position="482"/>
    </location>
</feature>
<evidence type="ECO:0000313" key="9">
    <source>
        <dbReference type="EMBL" id="KAE8164841.1"/>
    </source>
</evidence>
<evidence type="ECO:0000256" key="6">
    <source>
        <dbReference type="SAM" id="Phobius"/>
    </source>
</evidence>
<feature type="transmembrane region" description="Helical" evidence="6">
    <location>
        <begin position="623"/>
        <end position="653"/>
    </location>
</feature>